<sequence length="65" mass="6564">MAASELLVEGVATLSNDDMEFATSPQGSSASCVKEVAEAAICLVGILATMSFATLKSELLGRLGG</sequence>
<name>J3LXH8_ORYBR</name>
<keyword evidence="2" id="KW-1185">Reference proteome</keyword>
<dbReference type="EnsemblPlants" id="OB04G18530.1">
    <property type="protein sequence ID" value="OB04G18530.1"/>
    <property type="gene ID" value="OB04G18530"/>
</dbReference>
<protein>
    <submittedName>
        <fullName evidence="1">Uncharacterized protein</fullName>
    </submittedName>
</protein>
<organism evidence="1">
    <name type="scientific">Oryza brachyantha</name>
    <name type="common">malo sina</name>
    <dbReference type="NCBI Taxonomy" id="4533"/>
    <lineage>
        <taxon>Eukaryota</taxon>
        <taxon>Viridiplantae</taxon>
        <taxon>Streptophyta</taxon>
        <taxon>Embryophyta</taxon>
        <taxon>Tracheophyta</taxon>
        <taxon>Spermatophyta</taxon>
        <taxon>Magnoliopsida</taxon>
        <taxon>Liliopsida</taxon>
        <taxon>Poales</taxon>
        <taxon>Poaceae</taxon>
        <taxon>BOP clade</taxon>
        <taxon>Oryzoideae</taxon>
        <taxon>Oryzeae</taxon>
        <taxon>Oryzinae</taxon>
        <taxon>Oryza</taxon>
    </lineage>
</organism>
<dbReference type="HOGENOM" id="CLU_2853327_0_0_1"/>
<evidence type="ECO:0000313" key="2">
    <source>
        <dbReference type="Proteomes" id="UP000006038"/>
    </source>
</evidence>
<evidence type="ECO:0000313" key="1">
    <source>
        <dbReference type="EnsemblPlants" id="OB04G18530.1"/>
    </source>
</evidence>
<dbReference type="Proteomes" id="UP000006038">
    <property type="component" value="Chromosome 4"/>
</dbReference>
<dbReference type="AlphaFoldDB" id="J3LXH8"/>
<reference evidence="1" key="1">
    <citation type="journal article" date="2013" name="Nat. Commun.">
        <title>Whole-genome sequencing of Oryza brachyantha reveals mechanisms underlying Oryza genome evolution.</title>
        <authorList>
            <person name="Chen J."/>
            <person name="Huang Q."/>
            <person name="Gao D."/>
            <person name="Wang J."/>
            <person name="Lang Y."/>
            <person name="Liu T."/>
            <person name="Li B."/>
            <person name="Bai Z."/>
            <person name="Luis Goicoechea J."/>
            <person name="Liang C."/>
            <person name="Chen C."/>
            <person name="Zhang W."/>
            <person name="Sun S."/>
            <person name="Liao Y."/>
            <person name="Zhang X."/>
            <person name="Yang L."/>
            <person name="Song C."/>
            <person name="Wang M."/>
            <person name="Shi J."/>
            <person name="Liu G."/>
            <person name="Liu J."/>
            <person name="Zhou H."/>
            <person name="Zhou W."/>
            <person name="Yu Q."/>
            <person name="An N."/>
            <person name="Chen Y."/>
            <person name="Cai Q."/>
            <person name="Wang B."/>
            <person name="Liu B."/>
            <person name="Min J."/>
            <person name="Huang Y."/>
            <person name="Wu H."/>
            <person name="Li Z."/>
            <person name="Zhang Y."/>
            <person name="Yin Y."/>
            <person name="Song W."/>
            <person name="Jiang J."/>
            <person name="Jackson S.A."/>
            <person name="Wing R.A."/>
            <person name="Wang J."/>
            <person name="Chen M."/>
        </authorList>
    </citation>
    <scope>NUCLEOTIDE SEQUENCE [LARGE SCALE GENOMIC DNA]</scope>
    <source>
        <strain evidence="1">cv. IRGC 101232</strain>
    </source>
</reference>
<dbReference type="Gramene" id="OB04G18530.1">
    <property type="protein sequence ID" value="OB04G18530.1"/>
    <property type="gene ID" value="OB04G18530"/>
</dbReference>
<accession>J3LXH8</accession>
<reference evidence="1" key="2">
    <citation type="submission" date="2013-04" db="UniProtKB">
        <authorList>
            <consortium name="EnsemblPlants"/>
        </authorList>
    </citation>
    <scope>IDENTIFICATION</scope>
</reference>
<proteinExistence type="predicted"/>